<name>A0A426ZMB8_ENSVE</name>
<feature type="non-terminal residue" evidence="1">
    <location>
        <position position="1"/>
    </location>
</feature>
<protein>
    <submittedName>
        <fullName evidence="1">Uncharacterized protein</fullName>
    </submittedName>
</protein>
<dbReference type="EMBL" id="AMZH03005921">
    <property type="protein sequence ID" value="RRT65143.1"/>
    <property type="molecule type" value="Genomic_DNA"/>
</dbReference>
<comment type="caution">
    <text evidence="1">The sequence shown here is derived from an EMBL/GenBank/DDBJ whole genome shotgun (WGS) entry which is preliminary data.</text>
</comment>
<dbReference type="AlphaFoldDB" id="A0A426ZMB8"/>
<dbReference type="Proteomes" id="UP000287651">
    <property type="component" value="Unassembled WGS sequence"/>
</dbReference>
<accession>A0A426ZMB8</accession>
<gene>
    <name evidence="1" type="ORF">B296_00016766</name>
</gene>
<proteinExistence type="predicted"/>
<organism evidence="1 2">
    <name type="scientific">Ensete ventricosum</name>
    <name type="common">Abyssinian banana</name>
    <name type="synonym">Musa ensete</name>
    <dbReference type="NCBI Taxonomy" id="4639"/>
    <lineage>
        <taxon>Eukaryota</taxon>
        <taxon>Viridiplantae</taxon>
        <taxon>Streptophyta</taxon>
        <taxon>Embryophyta</taxon>
        <taxon>Tracheophyta</taxon>
        <taxon>Spermatophyta</taxon>
        <taxon>Magnoliopsida</taxon>
        <taxon>Liliopsida</taxon>
        <taxon>Zingiberales</taxon>
        <taxon>Musaceae</taxon>
        <taxon>Ensete</taxon>
    </lineage>
</organism>
<evidence type="ECO:0000313" key="2">
    <source>
        <dbReference type="Proteomes" id="UP000287651"/>
    </source>
</evidence>
<evidence type="ECO:0000313" key="1">
    <source>
        <dbReference type="EMBL" id="RRT65143.1"/>
    </source>
</evidence>
<reference evidence="1 2" key="1">
    <citation type="journal article" date="2014" name="Agronomy (Basel)">
        <title>A Draft Genome Sequence for Ensete ventricosum, the Drought-Tolerant Tree Against Hunger.</title>
        <authorList>
            <person name="Harrison J."/>
            <person name="Moore K.A."/>
            <person name="Paszkiewicz K."/>
            <person name="Jones T."/>
            <person name="Grant M."/>
            <person name="Ambacheew D."/>
            <person name="Muzemil S."/>
            <person name="Studholme D.J."/>
        </authorList>
    </citation>
    <scope>NUCLEOTIDE SEQUENCE [LARGE SCALE GENOMIC DNA]</scope>
</reference>
<sequence>LGEARTLMSSLLFVSKPLSAALPYSPSPVFSSAAPPSILLLSLSFRLQRRRRCRVKLVRAQDSDAGDTQPPKGSSVCKSVLGFREVVDYILPSNRK</sequence>